<evidence type="ECO:0000256" key="3">
    <source>
        <dbReference type="ARBA" id="ARBA00020118"/>
    </source>
</evidence>
<dbReference type="InterPro" id="IPR024066">
    <property type="entry name" value="RGS_subdom1/3"/>
</dbReference>
<evidence type="ECO:0000256" key="1">
    <source>
        <dbReference type="ARBA" id="ARBA00004413"/>
    </source>
</evidence>
<name>A0AAV7TDH0_PLEWA</name>
<gene>
    <name evidence="10" type="ORF">NDU88_006158</name>
</gene>
<dbReference type="PROSITE" id="PS50132">
    <property type="entry name" value="RGS"/>
    <property type="match status" value="1"/>
</dbReference>
<evidence type="ECO:0000256" key="6">
    <source>
        <dbReference type="ARBA" id="ARBA00022490"/>
    </source>
</evidence>
<keyword evidence="5" id="KW-1003">Cell membrane</keyword>
<dbReference type="Proteomes" id="UP001066276">
    <property type="component" value="Chromosome 4_1"/>
</dbReference>
<evidence type="ECO:0000256" key="4">
    <source>
        <dbReference type="ARBA" id="ARBA00022468"/>
    </source>
</evidence>
<reference evidence="10" key="1">
    <citation type="journal article" date="2022" name="bioRxiv">
        <title>Sequencing and chromosome-scale assembly of the giantPleurodeles waltlgenome.</title>
        <authorList>
            <person name="Brown T."/>
            <person name="Elewa A."/>
            <person name="Iarovenko S."/>
            <person name="Subramanian E."/>
            <person name="Araus A.J."/>
            <person name="Petzold A."/>
            <person name="Susuki M."/>
            <person name="Suzuki K.-i.T."/>
            <person name="Hayashi T."/>
            <person name="Toyoda A."/>
            <person name="Oliveira C."/>
            <person name="Osipova E."/>
            <person name="Leigh N.D."/>
            <person name="Simon A."/>
            <person name="Yun M.H."/>
        </authorList>
    </citation>
    <scope>NUCLEOTIDE SEQUENCE</scope>
    <source>
        <strain evidence="10">20211129_DDA</strain>
        <tissue evidence="10">Liver</tissue>
    </source>
</reference>
<evidence type="ECO:0000256" key="8">
    <source>
        <dbReference type="ARBA" id="ARBA00053238"/>
    </source>
</evidence>
<dbReference type="PRINTS" id="PR01301">
    <property type="entry name" value="RGSPROTEIN"/>
</dbReference>
<feature type="domain" description="RGS" evidence="9">
    <location>
        <begin position="72"/>
        <end position="188"/>
    </location>
</feature>
<dbReference type="Gene3D" id="1.10.167.10">
    <property type="entry name" value="Regulator of G-protein Signalling 4, domain 2"/>
    <property type="match status" value="1"/>
</dbReference>
<evidence type="ECO:0000259" key="9">
    <source>
        <dbReference type="PROSITE" id="PS50132"/>
    </source>
</evidence>
<protein>
    <recommendedName>
        <fullName evidence="3">Regulator of G-protein signaling 1</fullName>
    </recommendedName>
</protein>
<dbReference type="AlphaFoldDB" id="A0AAV7TDH0"/>
<comment type="function">
    <text evidence="8">Regulates G protein-coupled receptor signaling cascades, including signaling downstream of the N-formylpeptide chemoattractant receptors and leukotriene receptors. Inhibits B cell chemotaxis. Inhibits signal transduction by increasing the GTPase activity of G protein alpha subunits, thereby driving them into their inactive GDP-bound form.</text>
</comment>
<dbReference type="InterPro" id="IPR036305">
    <property type="entry name" value="RGS_sf"/>
</dbReference>
<dbReference type="GO" id="GO:0005829">
    <property type="term" value="C:cytosol"/>
    <property type="evidence" value="ECO:0007669"/>
    <property type="project" value="UniProtKB-SubCell"/>
</dbReference>
<keyword evidence="4" id="KW-0343">GTPase activation</keyword>
<evidence type="ECO:0000256" key="5">
    <source>
        <dbReference type="ARBA" id="ARBA00022475"/>
    </source>
</evidence>
<dbReference type="GO" id="GO:0005096">
    <property type="term" value="F:GTPase activator activity"/>
    <property type="evidence" value="ECO:0007669"/>
    <property type="project" value="UniProtKB-KW"/>
</dbReference>
<organism evidence="10 11">
    <name type="scientific">Pleurodeles waltl</name>
    <name type="common">Iberian ribbed newt</name>
    <dbReference type="NCBI Taxonomy" id="8319"/>
    <lineage>
        <taxon>Eukaryota</taxon>
        <taxon>Metazoa</taxon>
        <taxon>Chordata</taxon>
        <taxon>Craniata</taxon>
        <taxon>Vertebrata</taxon>
        <taxon>Euteleostomi</taxon>
        <taxon>Amphibia</taxon>
        <taxon>Batrachia</taxon>
        <taxon>Caudata</taxon>
        <taxon>Salamandroidea</taxon>
        <taxon>Salamandridae</taxon>
        <taxon>Pleurodelinae</taxon>
        <taxon>Pleurodeles</taxon>
    </lineage>
</organism>
<comment type="caution">
    <text evidence="10">The sequence shown here is derived from an EMBL/GenBank/DDBJ whole genome shotgun (WGS) entry which is preliminary data.</text>
</comment>
<dbReference type="Pfam" id="PF00615">
    <property type="entry name" value="RGS"/>
    <property type="match status" value="1"/>
</dbReference>
<proteinExistence type="predicted"/>
<keyword evidence="6" id="KW-0963">Cytoplasm</keyword>
<comment type="subcellular location">
    <subcellularLocation>
        <location evidence="1">Cell membrane</location>
        <topology evidence="1">Peripheral membrane protein</topology>
        <orientation evidence="1">Cytoplasmic side</orientation>
    </subcellularLocation>
    <subcellularLocation>
        <location evidence="2">Cytoplasm</location>
        <location evidence="2">Cytosol</location>
    </subcellularLocation>
</comment>
<dbReference type="SUPFAM" id="SSF48097">
    <property type="entry name" value="Regulator of G-protein signaling, RGS"/>
    <property type="match status" value="1"/>
</dbReference>
<dbReference type="PANTHER" id="PTHR10845">
    <property type="entry name" value="REGULATOR OF G PROTEIN SIGNALING"/>
    <property type="match status" value="1"/>
</dbReference>
<keyword evidence="11" id="KW-1185">Reference proteome</keyword>
<dbReference type="GO" id="GO:0005886">
    <property type="term" value="C:plasma membrane"/>
    <property type="evidence" value="ECO:0007669"/>
    <property type="project" value="UniProtKB-SubCell"/>
</dbReference>
<dbReference type="Gene3D" id="1.10.196.10">
    <property type="match status" value="2"/>
</dbReference>
<dbReference type="InterPro" id="IPR044926">
    <property type="entry name" value="RGS_subdomain_2"/>
</dbReference>
<dbReference type="PANTHER" id="PTHR10845:SF34">
    <property type="entry name" value="REGULATOR OF G-PROTEIN SIGNALING 1"/>
    <property type="match status" value="1"/>
</dbReference>
<dbReference type="InterPro" id="IPR016137">
    <property type="entry name" value="RGS"/>
</dbReference>
<evidence type="ECO:0000313" key="10">
    <source>
        <dbReference type="EMBL" id="KAJ1174336.1"/>
    </source>
</evidence>
<keyword evidence="7" id="KW-0472">Membrane</keyword>
<evidence type="ECO:0000256" key="2">
    <source>
        <dbReference type="ARBA" id="ARBA00004514"/>
    </source>
</evidence>
<sequence length="199" mass="23194">MPGIFYTHIASPAETKALEATEEATEKKKLRTFMDLKVYLRSMLPHLEPGIKSSYSKMQKFHEDEAAPWSKSLEQLLCYSTSRAAFHVFLKSEYSDENLDFWLACEHFKKVTCTESLQSQAERIYQEYIQADAPRQVNLDFHTRESVTQKVREATLTCFDEVQRSVFVLMERDSYPRFLKSDVYLNLVNRHQGCNGKEA</sequence>
<evidence type="ECO:0000313" key="11">
    <source>
        <dbReference type="Proteomes" id="UP001066276"/>
    </source>
</evidence>
<dbReference type="EMBL" id="JANPWB010000007">
    <property type="protein sequence ID" value="KAJ1174336.1"/>
    <property type="molecule type" value="Genomic_DNA"/>
</dbReference>
<evidence type="ECO:0000256" key="7">
    <source>
        <dbReference type="ARBA" id="ARBA00023136"/>
    </source>
</evidence>
<dbReference type="SMART" id="SM00315">
    <property type="entry name" value="RGS"/>
    <property type="match status" value="1"/>
</dbReference>
<accession>A0AAV7TDH0</accession>
<dbReference type="FunFam" id="1.10.167.10:FF:000001">
    <property type="entry name" value="Putative regulator of g-protein signaling 12"/>
    <property type="match status" value="1"/>
</dbReference>